<gene>
    <name evidence="1" type="ORF">M378DRAFT_169528</name>
</gene>
<proteinExistence type="predicted"/>
<evidence type="ECO:0000313" key="2">
    <source>
        <dbReference type="Proteomes" id="UP000054549"/>
    </source>
</evidence>
<dbReference type="OrthoDB" id="6513042at2759"/>
<name>A0A0C2SYN1_AMAMK</name>
<dbReference type="HOGENOM" id="CLU_2670601_0_0_1"/>
<dbReference type="AlphaFoldDB" id="A0A0C2SYN1"/>
<dbReference type="Proteomes" id="UP000054549">
    <property type="component" value="Unassembled WGS sequence"/>
</dbReference>
<dbReference type="InParanoid" id="A0A0C2SYN1"/>
<reference evidence="1 2" key="1">
    <citation type="submission" date="2014-04" db="EMBL/GenBank/DDBJ databases">
        <title>Evolutionary Origins and Diversification of the Mycorrhizal Mutualists.</title>
        <authorList>
            <consortium name="DOE Joint Genome Institute"/>
            <consortium name="Mycorrhizal Genomics Consortium"/>
            <person name="Kohler A."/>
            <person name="Kuo A."/>
            <person name="Nagy L.G."/>
            <person name="Floudas D."/>
            <person name="Copeland A."/>
            <person name="Barry K.W."/>
            <person name="Cichocki N."/>
            <person name="Veneault-Fourrey C."/>
            <person name="LaButti K."/>
            <person name="Lindquist E.A."/>
            <person name="Lipzen A."/>
            <person name="Lundell T."/>
            <person name="Morin E."/>
            <person name="Murat C."/>
            <person name="Riley R."/>
            <person name="Ohm R."/>
            <person name="Sun H."/>
            <person name="Tunlid A."/>
            <person name="Henrissat B."/>
            <person name="Grigoriev I.V."/>
            <person name="Hibbett D.S."/>
            <person name="Martin F."/>
        </authorList>
    </citation>
    <scope>NUCLEOTIDE SEQUENCE [LARGE SCALE GENOMIC DNA]</scope>
    <source>
        <strain evidence="1 2">Koide BX008</strain>
    </source>
</reference>
<accession>A0A0C2SYN1</accession>
<protein>
    <submittedName>
        <fullName evidence="1">Uncharacterized protein</fullName>
    </submittedName>
</protein>
<organism evidence="1 2">
    <name type="scientific">Amanita muscaria (strain Koide BX008)</name>
    <dbReference type="NCBI Taxonomy" id="946122"/>
    <lineage>
        <taxon>Eukaryota</taxon>
        <taxon>Fungi</taxon>
        <taxon>Dikarya</taxon>
        <taxon>Basidiomycota</taxon>
        <taxon>Agaricomycotina</taxon>
        <taxon>Agaricomycetes</taxon>
        <taxon>Agaricomycetidae</taxon>
        <taxon>Agaricales</taxon>
        <taxon>Pluteineae</taxon>
        <taxon>Amanitaceae</taxon>
        <taxon>Amanita</taxon>
    </lineage>
</organism>
<keyword evidence="2" id="KW-1185">Reference proteome</keyword>
<dbReference type="EMBL" id="KN818319">
    <property type="protein sequence ID" value="KIL59259.1"/>
    <property type="molecule type" value="Genomic_DNA"/>
</dbReference>
<sequence>MSCLMSRSLRLIATSFLRLTTTCLVVMTSAQVLLIVVGNPAILSLDPLWRSDLNYLRERADEACLTVNNRSLLTC</sequence>
<evidence type="ECO:0000313" key="1">
    <source>
        <dbReference type="EMBL" id="KIL59259.1"/>
    </source>
</evidence>